<keyword evidence="5" id="KW-0687">Ribonucleoprotein</keyword>
<dbReference type="GO" id="GO:0045943">
    <property type="term" value="P:positive regulation of transcription by RNA polymerase I"/>
    <property type="evidence" value="ECO:0007669"/>
    <property type="project" value="TreeGrafter"/>
</dbReference>
<evidence type="ECO:0000256" key="3">
    <source>
        <dbReference type="ARBA" id="ARBA00022737"/>
    </source>
</evidence>
<dbReference type="AlphaFoldDB" id="A0A3P3ZG55"/>
<evidence type="ECO:0000256" key="7">
    <source>
        <dbReference type="SAM" id="MobiDB-lite"/>
    </source>
</evidence>
<organism evidence="8 9">
    <name type="scientific">Leishmania braziliensis MHOM/BR/75/M2904</name>
    <dbReference type="NCBI Taxonomy" id="420245"/>
    <lineage>
        <taxon>Eukaryota</taxon>
        <taxon>Discoba</taxon>
        <taxon>Euglenozoa</taxon>
        <taxon>Kinetoplastea</taxon>
        <taxon>Metakinetoplastina</taxon>
        <taxon>Trypanosomatida</taxon>
        <taxon>Trypanosomatidae</taxon>
        <taxon>Leishmaniinae</taxon>
        <taxon>Leishmania</taxon>
        <taxon>Leishmania braziliensis species complex</taxon>
    </lineage>
</organism>
<dbReference type="GO" id="GO:0005730">
    <property type="term" value="C:nucleolus"/>
    <property type="evidence" value="ECO:0007669"/>
    <property type="project" value="UniProtKB-SubCell"/>
</dbReference>
<dbReference type="VEuPathDB" id="TriTrypDB:LbrM.33.0770"/>
<evidence type="ECO:0000256" key="2">
    <source>
        <dbReference type="ARBA" id="ARBA00022574"/>
    </source>
</evidence>
<feature type="repeat" description="WD" evidence="6">
    <location>
        <begin position="242"/>
        <end position="284"/>
    </location>
</feature>
<evidence type="ECO:0000313" key="8">
    <source>
        <dbReference type="EMBL" id="SYZ69014.1"/>
    </source>
</evidence>
<dbReference type="Proteomes" id="UP000319462">
    <property type="component" value="Chromosome 33"/>
</dbReference>
<dbReference type="GO" id="GO:1990904">
    <property type="term" value="C:ribonucleoprotein complex"/>
    <property type="evidence" value="ECO:0007669"/>
    <property type="project" value="UniProtKB-KW"/>
</dbReference>
<evidence type="ECO:0000256" key="6">
    <source>
        <dbReference type="PROSITE-ProRule" id="PRU00221"/>
    </source>
</evidence>
<accession>A0A3P3ZG55</accession>
<comment type="subcellular location">
    <subcellularLocation>
        <location evidence="1">Nucleus</location>
        <location evidence="1">Nucleolus</location>
    </subcellularLocation>
</comment>
<dbReference type="PRINTS" id="PR00320">
    <property type="entry name" value="GPROTEINBRPT"/>
</dbReference>
<dbReference type="PANTHER" id="PTHR19924:SF27">
    <property type="match status" value="1"/>
</dbReference>
<dbReference type="SUPFAM" id="SSF50978">
    <property type="entry name" value="WD40 repeat-like"/>
    <property type="match status" value="1"/>
</dbReference>
<keyword evidence="2 6" id="KW-0853">WD repeat</keyword>
<dbReference type="GO" id="GO:0006364">
    <property type="term" value="P:rRNA processing"/>
    <property type="evidence" value="ECO:0007669"/>
    <property type="project" value="TreeGrafter"/>
</dbReference>
<dbReference type="SMART" id="SM00320">
    <property type="entry name" value="WD40"/>
    <property type="match status" value="3"/>
</dbReference>
<feature type="region of interest" description="Disordered" evidence="7">
    <location>
        <begin position="108"/>
        <end position="128"/>
    </location>
</feature>
<evidence type="ECO:0000313" key="9">
    <source>
        <dbReference type="Proteomes" id="UP000319462"/>
    </source>
</evidence>
<proteinExistence type="predicted"/>
<dbReference type="InterPro" id="IPR015943">
    <property type="entry name" value="WD40/YVTN_repeat-like_dom_sf"/>
</dbReference>
<dbReference type="KEGG" id="lbz:LBRM_33_0770"/>
<dbReference type="RefSeq" id="XP_001567847.2">
    <property type="nucleotide sequence ID" value="XM_001567797.2"/>
</dbReference>
<dbReference type="PROSITE" id="PS50294">
    <property type="entry name" value="WD_REPEATS_REGION"/>
    <property type="match status" value="1"/>
</dbReference>
<dbReference type="FunFam" id="2.130.10.10:FF:002242">
    <property type="entry name" value="Uncharacterized protein"/>
    <property type="match status" value="1"/>
</dbReference>
<dbReference type="InterPro" id="IPR036322">
    <property type="entry name" value="WD40_repeat_dom_sf"/>
</dbReference>
<evidence type="ECO:0000256" key="5">
    <source>
        <dbReference type="ARBA" id="ARBA00023274"/>
    </source>
</evidence>
<dbReference type="Gene3D" id="2.130.10.10">
    <property type="entry name" value="YVTN repeat-like/Quinoprotein amine dehydrogenase"/>
    <property type="match status" value="1"/>
</dbReference>
<name>A0A3P3ZG55_LEIBR</name>
<keyword evidence="4" id="KW-0539">Nucleus</keyword>
<feature type="region of interest" description="Disordered" evidence="7">
    <location>
        <begin position="17"/>
        <end position="61"/>
    </location>
</feature>
<dbReference type="EMBL" id="LS997632">
    <property type="protein sequence ID" value="SYZ69014.1"/>
    <property type="molecule type" value="Genomic_DNA"/>
</dbReference>
<feature type="compositionally biased region" description="Polar residues" evidence="7">
    <location>
        <begin position="108"/>
        <end position="117"/>
    </location>
</feature>
<feature type="repeat" description="WD" evidence="6">
    <location>
        <begin position="314"/>
        <end position="330"/>
    </location>
</feature>
<evidence type="ECO:0000256" key="1">
    <source>
        <dbReference type="ARBA" id="ARBA00004604"/>
    </source>
</evidence>
<reference evidence="8 9" key="1">
    <citation type="submission" date="2018-09" db="EMBL/GenBank/DDBJ databases">
        <authorList>
            <person name="Peiro R."/>
            <person name="Begona"/>
            <person name="Cbmso G."/>
            <person name="Lopez M."/>
            <person name="Gonzalez S."/>
        </authorList>
    </citation>
    <scope>NUCLEOTIDE SEQUENCE [LARGE SCALE GENOMIC DNA]</scope>
</reference>
<keyword evidence="3" id="KW-0677">Repeat</keyword>
<sequence>MTLMLPCALECRRSCTGLYSSPSSSPTPPPSPSPTGQLISPANEREGGPLFMNSSSGDEYDPAEVSIHTAAAPSSTSNAVIPSAGLSLRSAAGRVSALSALSFAPKTTASVTPSSSLPDPRSAGSDVDGGYRLHSNIKGRVRCLTLNPTGTTLCAGSEDGQLCMWDFTVPLQSHRVLPTRVLTPFVNRISGLQPVIALSYARDGSYFVACQDGDSPVLVRASGEQLGYCAIGERGLMDVVQCKGHRAPVTCVAAHTHDAAAFFTGSQDGTVRLWSSTTFKQLSVYAVKHGSGQLTDTHVVESVTSLDGFHNGLGRVFASGGQDGRVQMWDSRVKYRPGGAIATVDMYAPTVPAGPGKATGDPFMEKHVGGMMELHHKDAGSSCTSGSYGLAVRLGSVVKMIDLRRLSGSDATTASKSVVQEVASGLPHVLDTTALSIGCGGGSSTMMTCTSRAGYRQATGGHVVQYRYVEGDGLDPTLVWRAGRQDEDVLCACADTSRADGCVFAGLSSGDVVVHGAFSSGVAASQPIEAWLQTRPQREGCGRVVGEKAPRADEDDIDLMRSLF</sequence>
<dbReference type="InterPro" id="IPR001680">
    <property type="entry name" value="WD40_rpt"/>
</dbReference>
<dbReference type="PROSITE" id="PS50082">
    <property type="entry name" value="WD_REPEATS_2"/>
    <property type="match status" value="3"/>
</dbReference>
<gene>
    <name evidence="8" type="ORF">LBRM2904_33.0830</name>
</gene>
<dbReference type="InterPro" id="IPR020472">
    <property type="entry name" value="WD40_PAC1"/>
</dbReference>
<dbReference type="PANTHER" id="PTHR19924">
    <property type="entry name" value="UTP15 U3 SMALL NUCLEOLAR RNA-ASSOCIATED PROTEIN 15 FAMILY MEMBER"/>
    <property type="match status" value="1"/>
</dbReference>
<evidence type="ECO:0000256" key="4">
    <source>
        <dbReference type="ARBA" id="ARBA00023242"/>
    </source>
</evidence>
<feature type="repeat" description="WD" evidence="6">
    <location>
        <begin position="134"/>
        <end position="166"/>
    </location>
</feature>
<protein>
    <submittedName>
        <fullName evidence="8">WD_domain</fullName>
    </submittedName>
</protein>
<dbReference type="Pfam" id="PF00400">
    <property type="entry name" value="WD40"/>
    <property type="match status" value="3"/>
</dbReference>